<accession>A0AAD9KTN5</accession>
<dbReference type="EMBL" id="JAODUO010000616">
    <property type="protein sequence ID" value="KAK2177149.1"/>
    <property type="molecule type" value="Genomic_DNA"/>
</dbReference>
<dbReference type="AlphaFoldDB" id="A0AAD9KTN5"/>
<evidence type="ECO:0008006" key="4">
    <source>
        <dbReference type="Google" id="ProtNLM"/>
    </source>
</evidence>
<feature type="chain" id="PRO_5041964631" description="Secreted protein" evidence="1">
    <location>
        <begin position="27"/>
        <end position="149"/>
    </location>
</feature>
<comment type="caution">
    <text evidence="2">The sequence shown here is derived from an EMBL/GenBank/DDBJ whole genome shotgun (WGS) entry which is preliminary data.</text>
</comment>
<keyword evidence="1" id="KW-0732">Signal</keyword>
<dbReference type="Proteomes" id="UP001209878">
    <property type="component" value="Unassembled WGS sequence"/>
</dbReference>
<proteinExistence type="predicted"/>
<protein>
    <recommendedName>
        <fullName evidence="4">Secreted protein</fullName>
    </recommendedName>
</protein>
<feature type="signal peptide" evidence="1">
    <location>
        <begin position="1"/>
        <end position="26"/>
    </location>
</feature>
<sequence>MTPPVIVLMAGSGVIILLSVASVVMSAAPCRGATRCANDKNVWLNDLRGVHGSRLRDRGIGHRNRSYAIETQPVPTCSHWLQRPRASVYPANVDTAYVPAGPKYTGGLYNATRDRVWNCRLPRYESSAFDACSVRRDDRHGSTDSLYRL</sequence>
<reference evidence="2" key="1">
    <citation type="journal article" date="2023" name="Mol. Biol. Evol.">
        <title>Third-Generation Sequencing Reveals the Adaptive Role of the Epigenome in Three Deep-Sea Polychaetes.</title>
        <authorList>
            <person name="Perez M."/>
            <person name="Aroh O."/>
            <person name="Sun Y."/>
            <person name="Lan Y."/>
            <person name="Juniper S.K."/>
            <person name="Young C.R."/>
            <person name="Angers B."/>
            <person name="Qian P.Y."/>
        </authorList>
    </citation>
    <scope>NUCLEOTIDE SEQUENCE</scope>
    <source>
        <strain evidence="2">R07B-5</strain>
    </source>
</reference>
<gene>
    <name evidence="2" type="ORF">NP493_616g02039</name>
</gene>
<organism evidence="2 3">
    <name type="scientific">Ridgeia piscesae</name>
    <name type="common">Tubeworm</name>
    <dbReference type="NCBI Taxonomy" id="27915"/>
    <lineage>
        <taxon>Eukaryota</taxon>
        <taxon>Metazoa</taxon>
        <taxon>Spiralia</taxon>
        <taxon>Lophotrochozoa</taxon>
        <taxon>Annelida</taxon>
        <taxon>Polychaeta</taxon>
        <taxon>Sedentaria</taxon>
        <taxon>Canalipalpata</taxon>
        <taxon>Sabellida</taxon>
        <taxon>Siboglinidae</taxon>
        <taxon>Ridgeia</taxon>
    </lineage>
</organism>
<name>A0AAD9KTN5_RIDPI</name>
<evidence type="ECO:0000313" key="3">
    <source>
        <dbReference type="Proteomes" id="UP001209878"/>
    </source>
</evidence>
<keyword evidence="3" id="KW-1185">Reference proteome</keyword>
<evidence type="ECO:0000313" key="2">
    <source>
        <dbReference type="EMBL" id="KAK2177149.1"/>
    </source>
</evidence>
<evidence type="ECO:0000256" key="1">
    <source>
        <dbReference type="SAM" id="SignalP"/>
    </source>
</evidence>